<dbReference type="GeneID" id="60058187"/>
<dbReference type="GO" id="GO:0000287">
    <property type="term" value="F:magnesium ion binding"/>
    <property type="evidence" value="ECO:0007669"/>
    <property type="project" value="TreeGrafter"/>
</dbReference>
<reference evidence="1 2" key="1">
    <citation type="journal article" date="2019" name="Nat. Med.">
        <title>A library of human gut bacterial isolates paired with longitudinal multiomics data enables mechanistic microbiome research.</title>
        <authorList>
            <person name="Poyet M."/>
            <person name="Groussin M."/>
            <person name="Gibbons S.M."/>
            <person name="Avila-Pacheco J."/>
            <person name="Jiang X."/>
            <person name="Kearney S.M."/>
            <person name="Perrotta A.R."/>
            <person name="Berdy B."/>
            <person name="Zhao S."/>
            <person name="Lieberman T.D."/>
            <person name="Swanson P.K."/>
            <person name="Smith M."/>
            <person name="Roesemann S."/>
            <person name="Alexander J.E."/>
            <person name="Rich S.A."/>
            <person name="Livny J."/>
            <person name="Vlamakis H."/>
            <person name="Clish C."/>
            <person name="Bullock K."/>
            <person name="Deik A."/>
            <person name="Scott J."/>
            <person name="Pierce K.A."/>
            <person name="Xavier R.J."/>
            <person name="Alm E.J."/>
        </authorList>
    </citation>
    <scope>NUCLEOTIDE SEQUENCE [LARGE SCALE GENOMIC DNA]</scope>
    <source>
        <strain evidence="1 2">BIOML-A198</strain>
    </source>
</reference>
<sequence length="261" mass="30275">MNKSIFFDVDNTLVCREKNMISKSTIQAIKSLKKKNINIAIATGRSLAMVKQESFYDMFKTIISANGSLITVNDEVIYKEYMNQRLVRDLLTVFEKNQTPYCIHFLHESKGKLNQAWVAEFSIKYNMPLGYLEEDILNQIEKYEVFQINAYIKDSEIEMMRQSYPQFSFVKLIDIEDGYDIFNKHCSKGSAIRYLKSHQSGKEMEYYAFGDGFNDLEMFAEVDYSIAMGNGCDLLKERATYVTDSIHENGIYNALKNLKLI</sequence>
<dbReference type="SFLD" id="SFLDG01140">
    <property type="entry name" value="C2.B:_Phosphomannomutase_and_P"/>
    <property type="match status" value="1"/>
</dbReference>
<dbReference type="PROSITE" id="PS01229">
    <property type="entry name" value="COF_2"/>
    <property type="match status" value="1"/>
</dbReference>
<dbReference type="GO" id="GO:0016791">
    <property type="term" value="F:phosphatase activity"/>
    <property type="evidence" value="ECO:0007669"/>
    <property type="project" value="UniProtKB-ARBA"/>
</dbReference>
<dbReference type="NCBIfam" id="TIGR01484">
    <property type="entry name" value="HAD-SF-IIB"/>
    <property type="match status" value="1"/>
</dbReference>
<dbReference type="AlphaFoldDB" id="A0A9X5ANJ6"/>
<dbReference type="InterPro" id="IPR006379">
    <property type="entry name" value="HAD-SF_hydro_IIB"/>
</dbReference>
<dbReference type="RefSeq" id="WP_006783924.1">
    <property type="nucleotide sequence ID" value="NZ_CABJBH010000022.1"/>
</dbReference>
<dbReference type="SFLD" id="SFLDS00003">
    <property type="entry name" value="Haloacid_Dehalogenase"/>
    <property type="match status" value="1"/>
</dbReference>
<dbReference type="InterPro" id="IPR023214">
    <property type="entry name" value="HAD_sf"/>
</dbReference>
<dbReference type="EMBL" id="WMQE01000005">
    <property type="protein sequence ID" value="MTK20444.1"/>
    <property type="molecule type" value="Genomic_DNA"/>
</dbReference>
<dbReference type="OrthoDB" id="1654797at2"/>
<evidence type="ECO:0000313" key="1">
    <source>
        <dbReference type="EMBL" id="MTK20444.1"/>
    </source>
</evidence>
<dbReference type="Gene3D" id="3.30.1240.10">
    <property type="match status" value="1"/>
</dbReference>
<proteinExistence type="predicted"/>
<accession>A0A9X5ANJ6</accession>
<dbReference type="PANTHER" id="PTHR10000:SF25">
    <property type="entry name" value="PHOSPHATASE YKRA-RELATED"/>
    <property type="match status" value="1"/>
</dbReference>
<organism evidence="1 2">
    <name type="scientific">Turicibacter sanguinis</name>
    <dbReference type="NCBI Taxonomy" id="154288"/>
    <lineage>
        <taxon>Bacteria</taxon>
        <taxon>Bacillati</taxon>
        <taxon>Bacillota</taxon>
        <taxon>Erysipelotrichia</taxon>
        <taxon>Erysipelotrichales</taxon>
        <taxon>Turicibacteraceae</taxon>
        <taxon>Turicibacter</taxon>
    </lineage>
</organism>
<keyword evidence="1" id="KW-0378">Hydrolase</keyword>
<dbReference type="SUPFAM" id="SSF56784">
    <property type="entry name" value="HAD-like"/>
    <property type="match status" value="1"/>
</dbReference>
<comment type="caution">
    <text evidence="1">The sequence shown here is derived from an EMBL/GenBank/DDBJ whole genome shotgun (WGS) entry which is preliminary data.</text>
</comment>
<dbReference type="InterPro" id="IPR036412">
    <property type="entry name" value="HAD-like_sf"/>
</dbReference>
<evidence type="ECO:0000313" key="2">
    <source>
        <dbReference type="Proteomes" id="UP000487649"/>
    </source>
</evidence>
<dbReference type="NCBIfam" id="TIGR00099">
    <property type="entry name" value="Cof-subfamily"/>
    <property type="match status" value="1"/>
</dbReference>
<dbReference type="Pfam" id="PF08282">
    <property type="entry name" value="Hydrolase_3"/>
    <property type="match status" value="1"/>
</dbReference>
<name>A0A9X5ANJ6_9FIRM</name>
<dbReference type="Proteomes" id="UP000487649">
    <property type="component" value="Unassembled WGS sequence"/>
</dbReference>
<gene>
    <name evidence="1" type="ORF">GMA92_03195</name>
</gene>
<dbReference type="InterPro" id="IPR000150">
    <property type="entry name" value="Cof"/>
</dbReference>
<protein>
    <submittedName>
        <fullName evidence="1">Cof-type HAD-IIB family hydrolase</fullName>
    </submittedName>
</protein>
<dbReference type="PANTHER" id="PTHR10000">
    <property type="entry name" value="PHOSPHOSERINE PHOSPHATASE"/>
    <property type="match status" value="1"/>
</dbReference>
<dbReference type="Gene3D" id="3.40.50.1000">
    <property type="entry name" value="HAD superfamily/HAD-like"/>
    <property type="match status" value="1"/>
</dbReference>
<dbReference type="GO" id="GO:0005829">
    <property type="term" value="C:cytosol"/>
    <property type="evidence" value="ECO:0007669"/>
    <property type="project" value="TreeGrafter"/>
</dbReference>